<keyword evidence="7" id="KW-1185">Reference proteome</keyword>
<feature type="repeat" description="TPR" evidence="4">
    <location>
        <begin position="123"/>
        <end position="156"/>
    </location>
</feature>
<dbReference type="AlphaFoldDB" id="A0A926D186"/>
<dbReference type="GO" id="GO:0006260">
    <property type="term" value="P:DNA replication"/>
    <property type="evidence" value="ECO:0007669"/>
    <property type="project" value="UniProtKB-KW"/>
</dbReference>
<proteinExistence type="predicted"/>
<keyword evidence="3 4" id="KW-0802">TPR repeat</keyword>
<sequence>MNPYEVLGVPENASQEEIKKAYRELVRKYHPDQYQNNPLSELAQEKLKQINEAYDMLTKGSGARGGSSSGYSGGGYGGGGYGGGRASSGYGGSASYNDVRSALNRNDVRTAEAMLDRIQNRDAEWYYLRGMVYVRNNWYAQALQCLQQAVRMDPTNPEYQSALNQLNAVNQQYRAGGYRGGGGGMDACSICQTLWCADCCCECFGGDLISCC</sequence>
<dbReference type="CDD" id="cd06257">
    <property type="entry name" value="DnaJ"/>
    <property type="match status" value="1"/>
</dbReference>
<evidence type="ECO:0000256" key="3">
    <source>
        <dbReference type="ARBA" id="ARBA00022803"/>
    </source>
</evidence>
<dbReference type="SUPFAM" id="SSF46565">
    <property type="entry name" value="Chaperone J-domain"/>
    <property type="match status" value="1"/>
</dbReference>
<evidence type="ECO:0000256" key="1">
    <source>
        <dbReference type="ARBA" id="ARBA00022705"/>
    </source>
</evidence>
<accession>A0A926D186</accession>
<dbReference type="PROSITE" id="PS50005">
    <property type="entry name" value="TPR"/>
    <property type="match status" value="1"/>
</dbReference>
<evidence type="ECO:0000259" key="5">
    <source>
        <dbReference type="PROSITE" id="PS50076"/>
    </source>
</evidence>
<organism evidence="6 7">
    <name type="scientific">Luoshenia tenuis</name>
    <dbReference type="NCBI Taxonomy" id="2763654"/>
    <lineage>
        <taxon>Bacteria</taxon>
        <taxon>Bacillati</taxon>
        <taxon>Bacillota</taxon>
        <taxon>Clostridia</taxon>
        <taxon>Christensenellales</taxon>
        <taxon>Christensenellaceae</taxon>
        <taxon>Luoshenia</taxon>
    </lineage>
</organism>
<dbReference type="RefSeq" id="WP_249285485.1">
    <property type="nucleotide sequence ID" value="NZ_JACRSO010000004.1"/>
</dbReference>
<keyword evidence="2" id="KW-0677">Repeat</keyword>
<comment type="caution">
    <text evidence="6">The sequence shown here is derived from an EMBL/GenBank/DDBJ whole genome shotgun (WGS) entry which is preliminary data.</text>
</comment>
<dbReference type="Gene3D" id="1.25.40.10">
    <property type="entry name" value="Tetratricopeptide repeat domain"/>
    <property type="match status" value="1"/>
</dbReference>
<dbReference type="InterPro" id="IPR013105">
    <property type="entry name" value="TPR_2"/>
</dbReference>
<name>A0A926D186_9FIRM</name>
<keyword evidence="1" id="KW-0235">DNA replication</keyword>
<dbReference type="InterPro" id="IPR036869">
    <property type="entry name" value="J_dom_sf"/>
</dbReference>
<evidence type="ECO:0000313" key="7">
    <source>
        <dbReference type="Proteomes" id="UP000654279"/>
    </source>
</evidence>
<gene>
    <name evidence="6" type="ORF">H8699_09490</name>
</gene>
<dbReference type="EMBL" id="JACRSO010000004">
    <property type="protein sequence ID" value="MBC8529659.1"/>
    <property type="molecule type" value="Genomic_DNA"/>
</dbReference>
<dbReference type="InterPro" id="IPR011990">
    <property type="entry name" value="TPR-like_helical_dom_sf"/>
</dbReference>
<dbReference type="PROSITE" id="PS50076">
    <property type="entry name" value="DNAJ_2"/>
    <property type="match status" value="1"/>
</dbReference>
<evidence type="ECO:0000256" key="2">
    <source>
        <dbReference type="ARBA" id="ARBA00022737"/>
    </source>
</evidence>
<evidence type="ECO:0000313" key="6">
    <source>
        <dbReference type="EMBL" id="MBC8529659.1"/>
    </source>
</evidence>
<dbReference type="Proteomes" id="UP000654279">
    <property type="component" value="Unassembled WGS sequence"/>
</dbReference>
<dbReference type="SMART" id="SM00271">
    <property type="entry name" value="DnaJ"/>
    <property type="match status" value="1"/>
</dbReference>
<reference evidence="6" key="1">
    <citation type="submission" date="2020-08" db="EMBL/GenBank/DDBJ databases">
        <title>Genome public.</title>
        <authorList>
            <person name="Liu C."/>
            <person name="Sun Q."/>
        </authorList>
    </citation>
    <scope>NUCLEOTIDE SEQUENCE</scope>
    <source>
        <strain evidence="6">NSJ-44</strain>
    </source>
</reference>
<dbReference type="PRINTS" id="PR00625">
    <property type="entry name" value="JDOMAIN"/>
</dbReference>
<feature type="domain" description="J" evidence="5">
    <location>
        <begin position="2"/>
        <end position="75"/>
    </location>
</feature>
<dbReference type="PANTHER" id="PTHR24074">
    <property type="entry name" value="CO-CHAPERONE PROTEIN DJLA"/>
    <property type="match status" value="1"/>
</dbReference>
<dbReference type="Pfam" id="PF00226">
    <property type="entry name" value="DnaJ"/>
    <property type="match status" value="1"/>
</dbReference>
<protein>
    <submittedName>
        <fullName evidence="6">DnaJ domain-containing protein</fullName>
    </submittedName>
</protein>
<dbReference type="SUPFAM" id="SSF48452">
    <property type="entry name" value="TPR-like"/>
    <property type="match status" value="1"/>
</dbReference>
<dbReference type="InterPro" id="IPR001623">
    <property type="entry name" value="DnaJ_domain"/>
</dbReference>
<dbReference type="SMART" id="SM00028">
    <property type="entry name" value="TPR"/>
    <property type="match status" value="1"/>
</dbReference>
<dbReference type="InterPro" id="IPR050817">
    <property type="entry name" value="DjlA_DnaK_co-chaperone"/>
</dbReference>
<dbReference type="InterPro" id="IPR019734">
    <property type="entry name" value="TPR_rpt"/>
</dbReference>
<dbReference type="Pfam" id="PF07719">
    <property type="entry name" value="TPR_2"/>
    <property type="match status" value="1"/>
</dbReference>
<dbReference type="Gene3D" id="1.10.287.110">
    <property type="entry name" value="DnaJ domain"/>
    <property type="match status" value="1"/>
</dbReference>
<evidence type="ECO:0000256" key="4">
    <source>
        <dbReference type="PROSITE-ProRule" id="PRU00339"/>
    </source>
</evidence>